<keyword evidence="3" id="KW-1185">Reference proteome</keyword>
<evidence type="ECO:0008006" key="4">
    <source>
        <dbReference type="Google" id="ProtNLM"/>
    </source>
</evidence>
<comment type="caution">
    <text evidence="2">The sequence shown here is derived from an EMBL/GenBank/DDBJ whole genome shotgun (WGS) entry which is preliminary data.</text>
</comment>
<protein>
    <recommendedName>
        <fullName evidence="4">Secreted protein</fullName>
    </recommendedName>
</protein>
<sequence>MRFMSCFLFCFAFFLSQYYQTHCAFFDELITVCGRTKFYLAKKVEMILKKCRHLLIATVPTIYSANQNIVIRKCRQQHFFQKKNGADLFSVECKINCHLQNYTRQNEKKSNQKLSQMMASILFQNYMTVYIRKRQNK</sequence>
<name>X6LCL8_RETFI</name>
<gene>
    <name evidence="2" type="ORF">RFI_37697</name>
</gene>
<evidence type="ECO:0000313" key="3">
    <source>
        <dbReference type="Proteomes" id="UP000023152"/>
    </source>
</evidence>
<dbReference type="Proteomes" id="UP000023152">
    <property type="component" value="Unassembled WGS sequence"/>
</dbReference>
<keyword evidence="1" id="KW-0732">Signal</keyword>
<accession>X6LCL8</accession>
<proteinExistence type="predicted"/>
<feature type="signal peptide" evidence="1">
    <location>
        <begin position="1"/>
        <end position="23"/>
    </location>
</feature>
<evidence type="ECO:0000313" key="2">
    <source>
        <dbReference type="EMBL" id="ETN99772.1"/>
    </source>
</evidence>
<evidence type="ECO:0000256" key="1">
    <source>
        <dbReference type="SAM" id="SignalP"/>
    </source>
</evidence>
<dbReference type="EMBL" id="ASPP01042963">
    <property type="protein sequence ID" value="ETN99772.1"/>
    <property type="molecule type" value="Genomic_DNA"/>
</dbReference>
<organism evidence="2 3">
    <name type="scientific">Reticulomyxa filosa</name>
    <dbReference type="NCBI Taxonomy" id="46433"/>
    <lineage>
        <taxon>Eukaryota</taxon>
        <taxon>Sar</taxon>
        <taxon>Rhizaria</taxon>
        <taxon>Retaria</taxon>
        <taxon>Foraminifera</taxon>
        <taxon>Monothalamids</taxon>
        <taxon>Reticulomyxidae</taxon>
        <taxon>Reticulomyxa</taxon>
    </lineage>
</organism>
<dbReference type="AlphaFoldDB" id="X6LCL8"/>
<reference evidence="2 3" key="1">
    <citation type="journal article" date="2013" name="Curr. Biol.">
        <title>The Genome of the Foraminiferan Reticulomyxa filosa.</title>
        <authorList>
            <person name="Glockner G."/>
            <person name="Hulsmann N."/>
            <person name="Schleicher M."/>
            <person name="Noegel A.A."/>
            <person name="Eichinger L."/>
            <person name="Gallinger C."/>
            <person name="Pawlowski J."/>
            <person name="Sierra R."/>
            <person name="Euteneuer U."/>
            <person name="Pillet L."/>
            <person name="Moustafa A."/>
            <person name="Platzer M."/>
            <person name="Groth M."/>
            <person name="Szafranski K."/>
            <person name="Schliwa M."/>
        </authorList>
    </citation>
    <scope>NUCLEOTIDE SEQUENCE [LARGE SCALE GENOMIC DNA]</scope>
</reference>
<feature type="chain" id="PRO_5004974654" description="Secreted protein" evidence="1">
    <location>
        <begin position="24"/>
        <end position="137"/>
    </location>
</feature>